<keyword evidence="2" id="KW-0812">Transmembrane</keyword>
<dbReference type="PROSITE" id="PS50297">
    <property type="entry name" value="ANK_REP_REGION"/>
    <property type="match status" value="1"/>
</dbReference>
<evidence type="ECO:0000256" key="3">
    <source>
        <dbReference type="ARBA" id="ARBA00022737"/>
    </source>
</evidence>
<dbReference type="InterPro" id="IPR002110">
    <property type="entry name" value="Ankyrin_rpt"/>
</dbReference>
<organism evidence="10 11">
    <name type="scientific">Edaphobacter modestus</name>
    <dbReference type="NCBI Taxonomy" id="388466"/>
    <lineage>
        <taxon>Bacteria</taxon>
        <taxon>Pseudomonadati</taxon>
        <taxon>Acidobacteriota</taxon>
        <taxon>Terriglobia</taxon>
        <taxon>Terriglobales</taxon>
        <taxon>Acidobacteriaceae</taxon>
        <taxon>Edaphobacter</taxon>
    </lineage>
</organism>
<dbReference type="PANTHER" id="PTHR24171:SF10">
    <property type="entry name" value="ANKYRIN REPEAT DOMAIN-CONTAINING PROTEIN 29-LIKE"/>
    <property type="match status" value="1"/>
</dbReference>
<dbReference type="EMBL" id="SHKW01000001">
    <property type="protein sequence ID" value="RZU39118.1"/>
    <property type="molecule type" value="Genomic_DNA"/>
</dbReference>
<evidence type="ECO:0000256" key="1">
    <source>
        <dbReference type="ARBA" id="ARBA00004167"/>
    </source>
</evidence>
<feature type="repeat" description="ANK" evidence="7">
    <location>
        <begin position="321"/>
        <end position="353"/>
    </location>
</feature>
<dbReference type="Pfam" id="PF12796">
    <property type="entry name" value="Ank_2"/>
    <property type="match status" value="1"/>
</dbReference>
<feature type="domain" description="TonB C-terminal" evidence="9">
    <location>
        <begin position="34"/>
        <end position="105"/>
    </location>
</feature>
<dbReference type="SUPFAM" id="SSF74653">
    <property type="entry name" value="TolA/TonB C-terminal domain"/>
    <property type="match status" value="1"/>
</dbReference>
<evidence type="ECO:0000259" key="9">
    <source>
        <dbReference type="Pfam" id="PF03544"/>
    </source>
</evidence>
<gene>
    <name evidence="10" type="ORF">BDD14_0451</name>
</gene>
<keyword evidence="11" id="KW-1185">Reference proteome</keyword>
<evidence type="ECO:0000256" key="7">
    <source>
        <dbReference type="PROSITE-ProRule" id="PRU00023"/>
    </source>
</evidence>
<protein>
    <submittedName>
        <fullName evidence="10">TonB family protein</fullName>
    </submittedName>
</protein>
<feature type="chain" id="PRO_5020657398" evidence="8">
    <location>
        <begin position="23"/>
        <end position="482"/>
    </location>
</feature>
<dbReference type="OrthoDB" id="106076at2"/>
<dbReference type="GO" id="GO:0016020">
    <property type="term" value="C:membrane"/>
    <property type="evidence" value="ECO:0007669"/>
    <property type="project" value="UniProtKB-SubCell"/>
</dbReference>
<dbReference type="SMART" id="SM00248">
    <property type="entry name" value="ANK"/>
    <property type="match status" value="3"/>
</dbReference>
<feature type="signal peptide" evidence="8">
    <location>
        <begin position="1"/>
        <end position="22"/>
    </location>
</feature>
<dbReference type="AlphaFoldDB" id="A0A4Q7YP19"/>
<feature type="repeat" description="ANK" evidence="7">
    <location>
        <begin position="385"/>
        <end position="417"/>
    </location>
</feature>
<evidence type="ECO:0000256" key="2">
    <source>
        <dbReference type="ARBA" id="ARBA00022692"/>
    </source>
</evidence>
<evidence type="ECO:0000313" key="11">
    <source>
        <dbReference type="Proteomes" id="UP000292958"/>
    </source>
</evidence>
<comment type="subcellular location">
    <subcellularLocation>
        <location evidence="1">Membrane</location>
        <topology evidence="1">Single-pass membrane protein</topology>
    </subcellularLocation>
</comment>
<evidence type="ECO:0000256" key="5">
    <source>
        <dbReference type="ARBA" id="ARBA00023043"/>
    </source>
</evidence>
<evidence type="ECO:0000256" key="8">
    <source>
        <dbReference type="SAM" id="SignalP"/>
    </source>
</evidence>
<dbReference type="GO" id="GO:0055085">
    <property type="term" value="P:transmembrane transport"/>
    <property type="evidence" value="ECO:0007669"/>
    <property type="project" value="InterPro"/>
</dbReference>
<dbReference type="InterPro" id="IPR006260">
    <property type="entry name" value="TonB/TolA_C"/>
</dbReference>
<evidence type="ECO:0000313" key="10">
    <source>
        <dbReference type="EMBL" id="RZU39118.1"/>
    </source>
</evidence>
<dbReference type="SUPFAM" id="SSF48403">
    <property type="entry name" value="Ankyrin repeat"/>
    <property type="match status" value="1"/>
</dbReference>
<dbReference type="NCBIfam" id="TIGR01352">
    <property type="entry name" value="tonB_Cterm"/>
    <property type="match status" value="1"/>
</dbReference>
<keyword evidence="5 7" id="KW-0040">ANK repeat</keyword>
<keyword evidence="8" id="KW-0732">Signal</keyword>
<dbReference type="InterPro" id="IPR036770">
    <property type="entry name" value="Ankyrin_rpt-contain_sf"/>
</dbReference>
<keyword evidence="4" id="KW-1133">Transmembrane helix</keyword>
<dbReference type="InterPro" id="IPR037682">
    <property type="entry name" value="TonB_C"/>
</dbReference>
<dbReference type="PANTHER" id="PTHR24171">
    <property type="entry name" value="ANKYRIN REPEAT DOMAIN-CONTAINING PROTEIN 39-RELATED"/>
    <property type="match status" value="1"/>
</dbReference>
<keyword evidence="3" id="KW-0677">Repeat</keyword>
<evidence type="ECO:0000256" key="6">
    <source>
        <dbReference type="ARBA" id="ARBA00023136"/>
    </source>
</evidence>
<sequence length="482" mass="51508">MKTPGILAFMLICALGPTFSLCQGQKVIPDPLPELKYPPIARAARVQGDVVVSFRQTSEGRTADVRAIAGPPMLQGIAVENVKAWQFAATAEAAGQVHKVTFHFRLDPPNDGYDSQPMTKVELDGVGDVRVLSIITTGLERSECPSAVDRALPSAVISGDFVEVHRWNEVVRVGEDGSVVWEQGKTSRSGRINPAEAKSLLERFRIEAVWALCGNYNQAGLMDGDGSSIKLRLGGREKSVGEYGDVAPPIFREVELAVDAAANTHQWRHGDPSTESIVEITFEYLPKPGKTKLMDAAHRGDKAGVRAAFGAGDKLTDVDASGWTPLMYAASSYGGSVVSEMLKAGAEVNARSKRGETALMASAVTGMADEDLLDAGADVNAVNDVGMTALMLLVQRGEPQEITALLKAGADALKKDAAGRTALDYLNAANCGRPIVQEKDPQWTTVGYSRCNALSDDNYQESKQLLTNAGARATRVSTPKRP</sequence>
<dbReference type="Pfam" id="PF03544">
    <property type="entry name" value="TonB_C"/>
    <property type="match status" value="1"/>
</dbReference>
<dbReference type="PROSITE" id="PS50088">
    <property type="entry name" value="ANK_REPEAT"/>
    <property type="match status" value="2"/>
</dbReference>
<name>A0A4Q7YP19_9BACT</name>
<proteinExistence type="predicted"/>
<evidence type="ECO:0000256" key="4">
    <source>
        <dbReference type="ARBA" id="ARBA00022989"/>
    </source>
</evidence>
<comment type="caution">
    <text evidence="10">The sequence shown here is derived from an EMBL/GenBank/DDBJ whole genome shotgun (WGS) entry which is preliminary data.</text>
</comment>
<dbReference type="Proteomes" id="UP000292958">
    <property type="component" value="Unassembled WGS sequence"/>
</dbReference>
<dbReference type="Gene3D" id="3.30.1150.10">
    <property type="match status" value="1"/>
</dbReference>
<accession>A0A4Q7YP19</accession>
<reference evidence="10 11" key="1">
    <citation type="submission" date="2019-02" db="EMBL/GenBank/DDBJ databases">
        <title>Genomic Encyclopedia of Archaeal and Bacterial Type Strains, Phase II (KMG-II): from individual species to whole genera.</title>
        <authorList>
            <person name="Goeker M."/>
        </authorList>
    </citation>
    <scope>NUCLEOTIDE SEQUENCE [LARGE SCALE GENOMIC DNA]</scope>
    <source>
        <strain evidence="10 11">DSM 18101</strain>
    </source>
</reference>
<keyword evidence="6" id="KW-0472">Membrane</keyword>
<dbReference type="Gene3D" id="1.25.40.20">
    <property type="entry name" value="Ankyrin repeat-containing domain"/>
    <property type="match status" value="1"/>
</dbReference>